<dbReference type="AlphaFoldDB" id="A0A9P6ETK7"/>
<proteinExistence type="predicted"/>
<gene>
    <name evidence="2" type="ORF">CPB83DRAFT_756352</name>
</gene>
<evidence type="ECO:0000256" key="1">
    <source>
        <dbReference type="SAM" id="Phobius"/>
    </source>
</evidence>
<reference evidence="2" key="1">
    <citation type="submission" date="2020-11" db="EMBL/GenBank/DDBJ databases">
        <authorList>
            <consortium name="DOE Joint Genome Institute"/>
            <person name="Ahrendt S."/>
            <person name="Riley R."/>
            <person name="Andreopoulos W."/>
            <person name="Labutti K."/>
            <person name="Pangilinan J."/>
            <person name="Ruiz-Duenas F.J."/>
            <person name="Barrasa J.M."/>
            <person name="Sanchez-Garcia M."/>
            <person name="Camarero S."/>
            <person name="Miyauchi S."/>
            <person name="Serrano A."/>
            <person name="Linde D."/>
            <person name="Babiker R."/>
            <person name="Drula E."/>
            <person name="Ayuso-Fernandez I."/>
            <person name="Pacheco R."/>
            <person name="Padilla G."/>
            <person name="Ferreira P."/>
            <person name="Barriuso J."/>
            <person name="Kellner H."/>
            <person name="Castanera R."/>
            <person name="Alfaro M."/>
            <person name="Ramirez L."/>
            <person name="Pisabarro A.G."/>
            <person name="Kuo A."/>
            <person name="Tritt A."/>
            <person name="Lipzen A."/>
            <person name="He G."/>
            <person name="Yan M."/>
            <person name="Ng V."/>
            <person name="Cullen D."/>
            <person name="Martin F."/>
            <person name="Rosso M.-N."/>
            <person name="Henrissat B."/>
            <person name="Hibbett D."/>
            <person name="Martinez A.T."/>
            <person name="Grigoriev I.V."/>
        </authorList>
    </citation>
    <scope>NUCLEOTIDE SEQUENCE</scope>
    <source>
        <strain evidence="2">CBS 506.95</strain>
    </source>
</reference>
<feature type="transmembrane region" description="Helical" evidence="1">
    <location>
        <begin position="218"/>
        <end position="240"/>
    </location>
</feature>
<organism evidence="2 3">
    <name type="scientific">Crepidotus variabilis</name>
    <dbReference type="NCBI Taxonomy" id="179855"/>
    <lineage>
        <taxon>Eukaryota</taxon>
        <taxon>Fungi</taxon>
        <taxon>Dikarya</taxon>
        <taxon>Basidiomycota</taxon>
        <taxon>Agaricomycotina</taxon>
        <taxon>Agaricomycetes</taxon>
        <taxon>Agaricomycetidae</taxon>
        <taxon>Agaricales</taxon>
        <taxon>Agaricineae</taxon>
        <taxon>Crepidotaceae</taxon>
        <taxon>Crepidotus</taxon>
    </lineage>
</organism>
<feature type="transmembrane region" description="Helical" evidence="1">
    <location>
        <begin position="63"/>
        <end position="88"/>
    </location>
</feature>
<keyword evidence="1" id="KW-1133">Transmembrane helix</keyword>
<keyword evidence="1" id="KW-0812">Transmembrane</keyword>
<protein>
    <submittedName>
        <fullName evidence="2">Uncharacterized protein</fullName>
    </submittedName>
</protein>
<keyword evidence="3" id="KW-1185">Reference proteome</keyword>
<keyword evidence="1" id="KW-0472">Membrane</keyword>
<dbReference type="Proteomes" id="UP000807306">
    <property type="component" value="Unassembled WGS sequence"/>
</dbReference>
<feature type="transmembrane region" description="Helical" evidence="1">
    <location>
        <begin position="186"/>
        <end position="206"/>
    </location>
</feature>
<feature type="transmembrane region" description="Helical" evidence="1">
    <location>
        <begin position="108"/>
        <end position="128"/>
    </location>
</feature>
<evidence type="ECO:0000313" key="3">
    <source>
        <dbReference type="Proteomes" id="UP000807306"/>
    </source>
</evidence>
<comment type="caution">
    <text evidence="2">The sequence shown here is derived from an EMBL/GenBank/DDBJ whole genome shotgun (WGS) entry which is preliminary data.</text>
</comment>
<dbReference type="OrthoDB" id="3197626at2759"/>
<accession>A0A9P6ETK7</accession>
<sequence length="266" mass="30942">MVDWLDPVEIAKDYDVFSKLLFTLFGAYLWEVFMTSDFEWSLLTRRRRFRWPLVSIIRTRRAWNLLIIYAVFFFLCRYCMLLALVGLITSMTVSTKVLSFYAFLKALYTFNSWTGNMAILCASTSLMLRSVALWERRRSIILILGIPCLAHWTILYRGMFVVIAQWNPETRNCIVVQTKPSLLNTTFFFTMAFDFLILVFTAIALLGRHSARTDLWRLLFQDGLVYFLISFSTNCIPAVLNILNLNGVYGCYITYVCALAETLCLK</sequence>
<feature type="transmembrane region" description="Helical" evidence="1">
    <location>
        <begin position="140"/>
        <end position="166"/>
    </location>
</feature>
<evidence type="ECO:0000313" key="2">
    <source>
        <dbReference type="EMBL" id="KAF9534414.1"/>
    </source>
</evidence>
<dbReference type="EMBL" id="MU157826">
    <property type="protein sequence ID" value="KAF9534414.1"/>
    <property type="molecule type" value="Genomic_DNA"/>
</dbReference>
<name>A0A9P6ETK7_9AGAR</name>
<feature type="transmembrane region" description="Helical" evidence="1">
    <location>
        <begin position="20"/>
        <end position="42"/>
    </location>
</feature>